<comment type="similarity">
    <text evidence="9">Belongs to the RuvB family.</text>
</comment>
<dbReference type="KEGG" id="taci:TDSAC_0967"/>
<feature type="binding site" evidence="9">
    <location>
        <position position="166"/>
    </location>
    <ligand>
        <name>ATP</name>
        <dbReference type="ChEBI" id="CHEBI:30616"/>
    </ligand>
</feature>
<dbReference type="AlphaFoldDB" id="A0A2R4W0V3"/>
<feature type="region of interest" description="Head domain (RuvB-H)" evidence="9">
    <location>
        <begin position="240"/>
        <end position="319"/>
    </location>
</feature>
<feature type="binding site" evidence="9">
    <location>
        <position position="203"/>
    </location>
    <ligand>
        <name>ATP</name>
        <dbReference type="ChEBI" id="CHEBI:30616"/>
    </ligand>
</feature>
<dbReference type="PANTHER" id="PTHR42848">
    <property type="match status" value="1"/>
</dbReference>
<dbReference type="RefSeq" id="WP_108309130.1">
    <property type="nucleotide sequence ID" value="NZ_CP020921.1"/>
</dbReference>
<evidence type="ECO:0000256" key="4">
    <source>
        <dbReference type="ARBA" id="ARBA00022801"/>
    </source>
</evidence>
<keyword evidence="4 9" id="KW-0378">Hydrolase</keyword>
<feature type="binding site" evidence="9">
    <location>
        <position position="3"/>
    </location>
    <ligand>
        <name>ATP</name>
        <dbReference type="ChEBI" id="CHEBI:30616"/>
    </ligand>
</feature>
<feature type="binding site" evidence="9">
    <location>
        <position position="46"/>
    </location>
    <ligand>
        <name>ATP</name>
        <dbReference type="ChEBI" id="CHEBI:30616"/>
    </ligand>
</feature>
<dbReference type="EMBL" id="CP020921">
    <property type="protein sequence ID" value="AWB10320.1"/>
    <property type="molecule type" value="Genomic_DNA"/>
</dbReference>
<dbReference type="Gene3D" id="1.10.10.10">
    <property type="entry name" value="Winged helix-like DNA-binding domain superfamily/Winged helix DNA-binding domain"/>
    <property type="match status" value="1"/>
</dbReference>
<dbReference type="Pfam" id="PF05491">
    <property type="entry name" value="WHD_RuvB"/>
    <property type="match status" value="1"/>
</dbReference>
<organism evidence="11 12">
    <name type="scientific">Thermodesulfobium acidiphilum</name>
    <dbReference type="NCBI Taxonomy" id="1794699"/>
    <lineage>
        <taxon>Bacteria</taxon>
        <taxon>Pseudomonadati</taxon>
        <taxon>Thermodesulfobiota</taxon>
        <taxon>Thermodesulfobiia</taxon>
        <taxon>Thermodesulfobiales</taxon>
        <taxon>Thermodesulfobiaceae</taxon>
        <taxon>Thermodesulfobium</taxon>
    </lineage>
</organism>
<evidence type="ECO:0000256" key="8">
    <source>
        <dbReference type="ARBA" id="ARBA00023204"/>
    </source>
</evidence>
<keyword evidence="5 9" id="KW-0067">ATP-binding</keyword>
<protein>
    <recommendedName>
        <fullName evidence="9">Holliday junction branch migration complex subunit RuvB</fullName>
        <ecNumber evidence="9">3.6.4.-</ecNumber>
    </recommendedName>
</protein>
<evidence type="ECO:0000259" key="10">
    <source>
        <dbReference type="SMART" id="SM00382"/>
    </source>
</evidence>
<keyword evidence="3 9" id="KW-0227">DNA damage</keyword>
<feature type="binding site" evidence="9">
    <location>
        <position position="300"/>
    </location>
    <ligand>
        <name>DNA</name>
        <dbReference type="ChEBI" id="CHEBI:16991"/>
    </ligand>
</feature>
<dbReference type="EC" id="3.6.4.-" evidence="9"/>
<comment type="subunit">
    <text evidence="9">Homohexamer. Forms an RuvA(8)-RuvB(12)-Holliday junction (HJ) complex. HJ DNA is sandwiched between 2 RuvA tetramers; dsDNA enters through RuvA and exits via RuvB. An RuvB hexamer assembles on each DNA strand where it exits the tetramer. Each RuvB hexamer is contacted by two RuvA subunits (via domain III) on 2 adjacent RuvB subunits; this complex drives branch migration. In the full resolvosome a probable DNA-RuvA(4)-RuvB(12)-RuvC(2) complex forms which resolves the HJ.</text>
</comment>
<proteinExistence type="inferred from homology"/>
<dbReference type="InterPro" id="IPR008823">
    <property type="entry name" value="RuvB_wg_C"/>
</dbReference>
<dbReference type="SUPFAM" id="SSF52540">
    <property type="entry name" value="P-loop containing nucleoside triphosphate hydrolases"/>
    <property type="match status" value="1"/>
</dbReference>
<evidence type="ECO:0000256" key="2">
    <source>
        <dbReference type="ARBA" id="ARBA00022741"/>
    </source>
</evidence>
<dbReference type="GO" id="GO:0000400">
    <property type="term" value="F:four-way junction DNA binding"/>
    <property type="evidence" value="ECO:0007669"/>
    <property type="project" value="UniProtKB-UniRule"/>
</dbReference>
<gene>
    <name evidence="9" type="primary">ruvB</name>
    <name evidence="11" type="ORF">TDSAC_0967</name>
</gene>
<keyword evidence="7 9" id="KW-0233">DNA recombination</keyword>
<feature type="binding site" evidence="9">
    <location>
        <position position="51"/>
    </location>
    <ligand>
        <name>ATP</name>
        <dbReference type="ChEBI" id="CHEBI:30616"/>
    </ligand>
</feature>
<dbReference type="NCBIfam" id="TIGR00635">
    <property type="entry name" value="ruvB"/>
    <property type="match status" value="1"/>
</dbReference>
<dbReference type="GO" id="GO:0009378">
    <property type="term" value="F:four-way junction helicase activity"/>
    <property type="evidence" value="ECO:0007669"/>
    <property type="project" value="InterPro"/>
</dbReference>
<dbReference type="GO" id="GO:0005524">
    <property type="term" value="F:ATP binding"/>
    <property type="evidence" value="ECO:0007669"/>
    <property type="project" value="UniProtKB-UniRule"/>
</dbReference>
<feature type="binding site" evidence="9">
    <location>
        <position position="156"/>
    </location>
    <ligand>
        <name>ATP</name>
        <dbReference type="ChEBI" id="CHEBI:30616"/>
    </ligand>
</feature>
<keyword evidence="1 9" id="KW-0963">Cytoplasm</keyword>
<feature type="binding site" evidence="9">
    <location>
        <position position="295"/>
    </location>
    <ligand>
        <name>DNA</name>
        <dbReference type="ChEBI" id="CHEBI:16991"/>
    </ligand>
</feature>
<dbReference type="OrthoDB" id="9804478at2"/>
<feature type="region of interest" description="Small ATPAse domain (RuvB-S)" evidence="9">
    <location>
        <begin position="167"/>
        <end position="237"/>
    </location>
</feature>
<dbReference type="InterPro" id="IPR003593">
    <property type="entry name" value="AAA+_ATPase"/>
</dbReference>
<comment type="caution">
    <text evidence="9">Lacks conserved residue(s) required for the propagation of feature annotation.</text>
</comment>
<accession>A0A2R4W0V3</accession>
<dbReference type="InterPro" id="IPR041445">
    <property type="entry name" value="AAA_lid_4"/>
</dbReference>
<dbReference type="SUPFAM" id="SSF46785">
    <property type="entry name" value="Winged helix' DNA-binding domain"/>
    <property type="match status" value="1"/>
</dbReference>
<keyword evidence="2 9" id="KW-0547">Nucleotide-binding</keyword>
<dbReference type="Gene3D" id="1.10.8.60">
    <property type="match status" value="1"/>
</dbReference>
<dbReference type="InterPro" id="IPR008824">
    <property type="entry name" value="RuvB-like_N"/>
</dbReference>
<keyword evidence="6 9" id="KW-0238">DNA-binding</keyword>
<dbReference type="GO" id="GO:0006310">
    <property type="term" value="P:DNA recombination"/>
    <property type="evidence" value="ECO:0007669"/>
    <property type="project" value="UniProtKB-UniRule"/>
</dbReference>
<dbReference type="Pfam" id="PF17864">
    <property type="entry name" value="AAA_lid_4"/>
    <property type="match status" value="1"/>
</dbReference>
<comment type="domain">
    <text evidence="9">Has 3 domains, the large (RuvB-L) and small ATPase (RuvB-S) domains and the C-terminal head (RuvB-H) domain. The head domain binds DNA, while the ATPase domains jointly bind ATP, ADP or are empty depending on the state of the subunit in the translocation cycle. During a single DNA translocation step the structure of each domain remains the same, but their relative positions change.</text>
</comment>
<feature type="binding site" evidence="9">
    <location>
        <position position="50"/>
    </location>
    <ligand>
        <name>ATP</name>
        <dbReference type="ChEBI" id="CHEBI:30616"/>
    </ligand>
</feature>
<evidence type="ECO:0000256" key="1">
    <source>
        <dbReference type="ARBA" id="ARBA00022490"/>
    </source>
</evidence>
<dbReference type="GO" id="GO:0005737">
    <property type="term" value="C:cytoplasm"/>
    <property type="evidence" value="ECO:0007669"/>
    <property type="project" value="UniProtKB-SubCell"/>
</dbReference>
<reference evidence="11 12" key="1">
    <citation type="submission" date="2017-04" db="EMBL/GenBank/DDBJ databases">
        <title>Genomic insights into metabolism of Thermodesulfobium acidiphilum.</title>
        <authorList>
            <person name="Toshchakov S.V."/>
            <person name="Frolov E.N."/>
            <person name="Kublanov I.V."/>
            <person name="Samarov N.I."/>
            <person name="Novikov A."/>
            <person name="Lebedinsky A.V."/>
            <person name="Bonch-Osmolovskaya E.A."/>
            <person name="Chernyh N.A."/>
        </authorList>
    </citation>
    <scope>NUCLEOTIDE SEQUENCE [LARGE SCALE GENOMIC DNA]</scope>
    <source>
        <strain evidence="11 12">3127-1</strain>
    </source>
</reference>
<evidence type="ECO:0000256" key="9">
    <source>
        <dbReference type="HAMAP-Rule" id="MF_00016"/>
    </source>
</evidence>
<comment type="subcellular location">
    <subcellularLocation>
        <location evidence="9">Cytoplasm</location>
    </subcellularLocation>
</comment>
<evidence type="ECO:0000313" key="12">
    <source>
        <dbReference type="Proteomes" id="UP000244792"/>
    </source>
</evidence>
<dbReference type="GO" id="GO:0048476">
    <property type="term" value="C:Holliday junction resolvase complex"/>
    <property type="evidence" value="ECO:0007669"/>
    <property type="project" value="UniProtKB-UniRule"/>
</dbReference>
<evidence type="ECO:0000313" key="11">
    <source>
        <dbReference type="EMBL" id="AWB10320.1"/>
    </source>
</evidence>
<dbReference type="Pfam" id="PF05496">
    <property type="entry name" value="RuvB_N"/>
    <property type="match status" value="1"/>
</dbReference>
<feature type="binding site" evidence="9">
    <location>
        <position position="49"/>
    </location>
    <ligand>
        <name>ATP</name>
        <dbReference type="ChEBI" id="CHEBI:30616"/>
    </ligand>
</feature>
<sequence>MNILRPKSFDEYIGQENIKRLLKISVNAAKKRNEMLDHILLSGPPGLGKTTLASILAYEMGKNFKFAIASALQKPIDLVGLLTSIDKEGSVLFIDEIHRLPKNLEEILYISMEDYIVDISVSKGVGAQSIRLNLPPFTLICATTKPGLLSSPLIDRFGIHGYFEFYQVEELTAIIKRSAQFLNLDIEEEASKFLAKRSRFTPRVANKLLRRVRDYVQVNKIKLIDVEAAKRSLEIINIDDLGLNDLDRKYLRALKDIFKGGPAGIDNISQFLGESPETIEDLCEPYLLKIDFIQRTPRGRILTENALNYLENNNYEKSF</sequence>
<feature type="binding site" evidence="9">
    <location>
        <position position="50"/>
    </location>
    <ligand>
        <name>Mg(2+)</name>
        <dbReference type="ChEBI" id="CHEBI:18420"/>
    </ligand>
</feature>
<evidence type="ECO:0000256" key="3">
    <source>
        <dbReference type="ARBA" id="ARBA00022763"/>
    </source>
</evidence>
<dbReference type="InterPro" id="IPR004605">
    <property type="entry name" value="DNA_helicase_Holl-junc_RuvB"/>
</dbReference>
<dbReference type="GO" id="GO:0006281">
    <property type="term" value="P:DNA repair"/>
    <property type="evidence" value="ECO:0007669"/>
    <property type="project" value="UniProtKB-UniRule"/>
</dbReference>
<dbReference type="PANTHER" id="PTHR42848:SF1">
    <property type="entry name" value="HOLLIDAY JUNCTION BRANCH MIGRATION COMPLEX SUBUNIT RUVB"/>
    <property type="match status" value="1"/>
</dbReference>
<dbReference type="InterPro" id="IPR036388">
    <property type="entry name" value="WH-like_DNA-bd_sf"/>
</dbReference>
<dbReference type="CDD" id="cd00009">
    <property type="entry name" value="AAA"/>
    <property type="match status" value="1"/>
</dbReference>
<comment type="catalytic activity">
    <reaction evidence="9">
        <text>ATP + H2O = ADP + phosphate + H(+)</text>
        <dbReference type="Rhea" id="RHEA:13065"/>
        <dbReference type="ChEBI" id="CHEBI:15377"/>
        <dbReference type="ChEBI" id="CHEBI:15378"/>
        <dbReference type="ChEBI" id="CHEBI:30616"/>
        <dbReference type="ChEBI" id="CHEBI:43474"/>
        <dbReference type="ChEBI" id="CHEBI:456216"/>
    </reaction>
</comment>
<feature type="binding site" evidence="9">
    <location>
        <position position="5"/>
    </location>
    <ligand>
        <name>ATP</name>
        <dbReference type="ChEBI" id="CHEBI:30616"/>
    </ligand>
</feature>
<name>A0A2R4W0V3_THEAF</name>
<dbReference type="Gene3D" id="3.40.50.300">
    <property type="entry name" value="P-loop containing nucleotide triphosphate hydrolases"/>
    <property type="match status" value="1"/>
</dbReference>
<dbReference type="Proteomes" id="UP000244792">
    <property type="component" value="Chromosome"/>
</dbReference>
<dbReference type="SMART" id="SM00382">
    <property type="entry name" value="AAA"/>
    <property type="match status" value="1"/>
</dbReference>
<comment type="function">
    <text evidence="9">The RuvA-RuvB-RuvC complex processes Holliday junction (HJ) DNA during genetic recombination and DNA repair, while the RuvA-RuvB complex plays an important role in the rescue of blocked DNA replication forks via replication fork reversal (RFR). RuvA specifically binds to HJ cruciform DNA, conferring on it an open structure. The RuvB hexamer acts as an ATP-dependent pump, pulling dsDNA into and through the RuvAB complex. RuvB forms 2 homohexamers on either side of HJ DNA bound by 1 or 2 RuvA tetramers; 4 subunits per hexamer contact DNA at a time. Coordinated motions by a converter formed by DNA-disengaged RuvB subunits stimulates ATP hydrolysis and nucleotide exchange. Immobilization of the converter enables RuvB to convert the ATP-contained energy into a lever motion, pulling 2 nucleotides of DNA out of the RuvA tetramer per ATP hydrolyzed, thus driving DNA branch migration. The RuvB motors rotate together with the DNA substrate, which together with the progressing nucleotide cycle form the mechanistic basis for DNA recombination by continuous HJ branch migration. Branch migration allows RuvC to scan DNA until it finds its consensus sequence, where it cleaves and resolves cruciform DNA.</text>
</comment>
<keyword evidence="12" id="KW-1185">Reference proteome</keyword>
<dbReference type="NCBIfam" id="NF000868">
    <property type="entry name" value="PRK00080.1"/>
    <property type="match status" value="1"/>
</dbReference>
<evidence type="ECO:0000256" key="5">
    <source>
        <dbReference type="ARBA" id="ARBA00022840"/>
    </source>
</evidence>
<feature type="domain" description="AAA+ ATPase" evidence="10">
    <location>
        <begin position="35"/>
        <end position="167"/>
    </location>
</feature>
<keyword evidence="11" id="KW-0347">Helicase</keyword>
<evidence type="ECO:0000256" key="6">
    <source>
        <dbReference type="ARBA" id="ARBA00023125"/>
    </source>
</evidence>
<dbReference type="GO" id="GO:0016887">
    <property type="term" value="F:ATP hydrolysis activity"/>
    <property type="evidence" value="ECO:0007669"/>
    <property type="project" value="RHEA"/>
</dbReference>
<feature type="binding site" evidence="9">
    <location>
        <begin position="113"/>
        <end position="115"/>
    </location>
    <ligand>
        <name>ATP</name>
        <dbReference type="ChEBI" id="CHEBI:30616"/>
    </ligand>
</feature>
<dbReference type="InterPro" id="IPR027417">
    <property type="entry name" value="P-loop_NTPase"/>
</dbReference>
<keyword evidence="8 9" id="KW-0234">DNA repair</keyword>
<dbReference type="HAMAP" id="MF_00016">
    <property type="entry name" value="DNA_HJ_migration_RuvB"/>
    <property type="match status" value="1"/>
</dbReference>
<dbReference type="InterPro" id="IPR036390">
    <property type="entry name" value="WH_DNA-bd_sf"/>
</dbReference>
<evidence type="ECO:0000256" key="7">
    <source>
        <dbReference type="ARBA" id="ARBA00023172"/>
    </source>
</evidence>